<name>A0ABQ6M175_9GAMM</name>
<feature type="coiled-coil region" evidence="1">
    <location>
        <begin position="466"/>
        <end position="493"/>
    </location>
</feature>
<dbReference type="RefSeq" id="WP_285764700.1">
    <property type="nucleotide sequence ID" value="NZ_BSYJ01000005.1"/>
</dbReference>
<accession>A0ABQ6M175</accession>
<gene>
    <name evidence="3" type="ORF">MNKW57_24070</name>
</gene>
<dbReference type="Gene3D" id="1.25.40.10">
    <property type="entry name" value="Tetratricopeptide repeat domain"/>
    <property type="match status" value="2"/>
</dbReference>
<evidence type="ECO:0000256" key="1">
    <source>
        <dbReference type="SAM" id="Coils"/>
    </source>
</evidence>
<protein>
    <recommendedName>
        <fullName evidence="5">Tetratricopeptide repeat protein</fullName>
    </recommendedName>
</protein>
<sequence length="621" mass="69788">MRFFGFVISLAALVLPSAALQAAEKNEKYTAAQDLWYGASLFEYYQGNHFNALSKLMVAQERGQLPVHGESAELIEGGLSLEFGLDRRAAELFQKQFEISSRQSALLSRFTDNAWLNIADHTYREGLFGESYQFLERISGRALDDPERREVQIRLNLLLKEGKLETAERLIQTALLPNEAGALAYINLGGARARVGNFAAATISYRKALDIVAELDSAEARVLQDKANMGNGFALALMQQYMPAVQAFQAVRLNTPWSEKAMLGLAWAAASDGEYLQAAGVLKHLTEREALSVQVQEALFALPYSYEKLKRPNLALAAYRRAAEKYSQGLRELEQLEAGLREAEFEYATGPDGSTQTLSFPSVIVKNHFYLSPVLLSDTFRLQYRELQNLLQMQAVVQDWQEKLPFFADNLREREARRERTLKTYESAQFDAVLDIQEKTLKTVLAEIKRINESRDYFALVDDVEMLELLSMVDEAEARYEKLAGQGAASEEQLLTIRRARGILLWNASEAFSERSWQARKQAAALISSVQEGRELYRSVKKIAETAPSIQQKRTQIQQAESTLRTQEEALAQAIGQHEKRVRAALVGEVQSQAKKLRDYLGQSQLAIARIYDASQAGGMQ</sequence>
<dbReference type="Proteomes" id="UP001224392">
    <property type="component" value="Unassembled WGS sequence"/>
</dbReference>
<comment type="caution">
    <text evidence="3">The sequence shown here is derived from an EMBL/GenBank/DDBJ whole genome shotgun (WGS) entry which is preliminary data.</text>
</comment>
<feature type="coiled-coil region" evidence="1">
    <location>
        <begin position="316"/>
        <end position="346"/>
    </location>
</feature>
<keyword evidence="4" id="KW-1185">Reference proteome</keyword>
<organism evidence="3 4">
    <name type="scientific">Biformimicrobium ophioploci</name>
    <dbReference type="NCBI Taxonomy" id="3036711"/>
    <lineage>
        <taxon>Bacteria</taxon>
        <taxon>Pseudomonadati</taxon>
        <taxon>Pseudomonadota</taxon>
        <taxon>Gammaproteobacteria</taxon>
        <taxon>Cellvibrionales</taxon>
        <taxon>Microbulbiferaceae</taxon>
        <taxon>Biformimicrobium</taxon>
    </lineage>
</organism>
<keyword evidence="1" id="KW-0175">Coiled coil</keyword>
<evidence type="ECO:0000313" key="3">
    <source>
        <dbReference type="EMBL" id="GMG88086.1"/>
    </source>
</evidence>
<dbReference type="InterPro" id="IPR011990">
    <property type="entry name" value="TPR-like_helical_dom_sf"/>
</dbReference>
<feature type="signal peptide" evidence="2">
    <location>
        <begin position="1"/>
        <end position="22"/>
    </location>
</feature>
<reference evidence="3 4" key="1">
    <citation type="submission" date="2023-04" db="EMBL/GenBank/DDBJ databases">
        <title>Marinobulbifer ophiurae gen. nov., sp. Nov., isolate from tissue of brittle star Ophioplocus japonicus.</title>
        <authorList>
            <person name="Kawano K."/>
            <person name="Sawayama S."/>
            <person name="Nakagawa S."/>
        </authorList>
    </citation>
    <scope>NUCLEOTIDE SEQUENCE [LARGE SCALE GENOMIC DNA]</scope>
    <source>
        <strain evidence="3 4">NKW57</strain>
    </source>
</reference>
<feature type="coiled-coil region" evidence="1">
    <location>
        <begin position="550"/>
        <end position="577"/>
    </location>
</feature>
<evidence type="ECO:0008006" key="5">
    <source>
        <dbReference type="Google" id="ProtNLM"/>
    </source>
</evidence>
<dbReference type="SUPFAM" id="SSF48452">
    <property type="entry name" value="TPR-like"/>
    <property type="match status" value="1"/>
</dbReference>
<evidence type="ECO:0000256" key="2">
    <source>
        <dbReference type="SAM" id="SignalP"/>
    </source>
</evidence>
<evidence type="ECO:0000313" key="4">
    <source>
        <dbReference type="Proteomes" id="UP001224392"/>
    </source>
</evidence>
<proteinExistence type="predicted"/>
<feature type="chain" id="PRO_5046106357" description="Tetratricopeptide repeat protein" evidence="2">
    <location>
        <begin position="23"/>
        <end position="621"/>
    </location>
</feature>
<keyword evidence="2" id="KW-0732">Signal</keyword>
<dbReference type="EMBL" id="BSYJ01000005">
    <property type="protein sequence ID" value="GMG88086.1"/>
    <property type="molecule type" value="Genomic_DNA"/>
</dbReference>